<reference evidence="2 3" key="1">
    <citation type="journal article" date="2023" name="Commun. Biol.">
        <title>Reorganization of the ancestral sex-determining regions during the evolution of trioecy in Pleodorina starrii.</title>
        <authorList>
            <person name="Takahashi K."/>
            <person name="Suzuki S."/>
            <person name="Kawai-Toyooka H."/>
            <person name="Yamamoto K."/>
            <person name="Hamaji T."/>
            <person name="Ootsuki R."/>
            <person name="Yamaguchi H."/>
            <person name="Kawachi M."/>
            <person name="Higashiyama T."/>
            <person name="Nozaki H."/>
        </authorList>
    </citation>
    <scope>NUCLEOTIDE SEQUENCE [LARGE SCALE GENOMIC DNA]</scope>
    <source>
        <strain evidence="2 3">NIES-4479</strain>
    </source>
</reference>
<proteinExistence type="predicted"/>
<feature type="region of interest" description="Disordered" evidence="1">
    <location>
        <begin position="212"/>
        <end position="406"/>
    </location>
</feature>
<feature type="compositionally biased region" description="Gly residues" evidence="1">
    <location>
        <begin position="106"/>
        <end position="115"/>
    </location>
</feature>
<evidence type="ECO:0000313" key="2">
    <source>
        <dbReference type="EMBL" id="GLC57045.1"/>
    </source>
</evidence>
<dbReference type="OrthoDB" id="546543at2759"/>
<protein>
    <submittedName>
        <fullName evidence="2">Uncharacterized protein</fullName>
    </submittedName>
</protein>
<sequence length="406" mass="40376">MSGRFQTHTVASEGVELDDNYQKMVADIEEQTQRSGWLFGRGAFDKADLQYLRDFNNSLRYKEVEIEDKEKELWERERARLEAEAAASAAAAAAQQAAALTRRSSGGSGITGAPGPGSALLRGPASGGPSRPAPLLLPVKVKPAGSKHQTTPRQSTSPSVATAGGEPPSCKRARTDSVAAAAAASLGGGADAHVSPLSTAAALAAPGSTASLRSIKSEPSPAGPALRPSLSAGAGGGMGVNRGALRPVVQHETDRLVGQQQPQQVAITTRSQSAPDASGGEAGARAGSRQGSEGAAAAPAGLANLLGGYGSEDEEEGGADGQDGSGAGHGGANGGGGGDGGGKGGPGQAGPKLPPPVGLLSPEELLADPRVITEGLLATRPQPQSVQGGDTWDSEEPSGSASDSDA</sequence>
<comment type="caution">
    <text evidence="2">The sequence shown here is derived from an EMBL/GenBank/DDBJ whole genome shotgun (WGS) entry which is preliminary data.</text>
</comment>
<feature type="compositionally biased region" description="Gly residues" evidence="1">
    <location>
        <begin position="319"/>
        <end position="348"/>
    </location>
</feature>
<dbReference type="AlphaFoldDB" id="A0A9W6F602"/>
<feature type="compositionally biased region" description="Polar residues" evidence="1">
    <location>
        <begin position="147"/>
        <end position="160"/>
    </location>
</feature>
<feature type="compositionally biased region" description="Polar residues" evidence="1">
    <location>
        <begin position="397"/>
        <end position="406"/>
    </location>
</feature>
<evidence type="ECO:0000256" key="1">
    <source>
        <dbReference type="SAM" id="MobiDB-lite"/>
    </source>
</evidence>
<dbReference type="Proteomes" id="UP001165080">
    <property type="component" value="Unassembled WGS sequence"/>
</dbReference>
<name>A0A9W6F602_9CHLO</name>
<organism evidence="2 3">
    <name type="scientific">Pleodorina starrii</name>
    <dbReference type="NCBI Taxonomy" id="330485"/>
    <lineage>
        <taxon>Eukaryota</taxon>
        <taxon>Viridiplantae</taxon>
        <taxon>Chlorophyta</taxon>
        <taxon>core chlorophytes</taxon>
        <taxon>Chlorophyceae</taxon>
        <taxon>CS clade</taxon>
        <taxon>Chlamydomonadales</taxon>
        <taxon>Volvocaceae</taxon>
        <taxon>Pleodorina</taxon>
    </lineage>
</organism>
<evidence type="ECO:0000313" key="3">
    <source>
        <dbReference type="Proteomes" id="UP001165080"/>
    </source>
</evidence>
<accession>A0A9W6F602</accession>
<dbReference type="EMBL" id="BRXU01000017">
    <property type="protein sequence ID" value="GLC57045.1"/>
    <property type="molecule type" value="Genomic_DNA"/>
</dbReference>
<feature type="compositionally biased region" description="Low complexity" evidence="1">
    <location>
        <begin position="116"/>
        <end position="144"/>
    </location>
</feature>
<gene>
    <name evidence="2" type="primary">PLEST003207</name>
    <name evidence="2" type="ORF">PLESTB_001176800</name>
</gene>
<feature type="compositionally biased region" description="Polar residues" evidence="1">
    <location>
        <begin position="258"/>
        <end position="275"/>
    </location>
</feature>
<feature type="region of interest" description="Disordered" evidence="1">
    <location>
        <begin position="84"/>
        <end position="174"/>
    </location>
</feature>
<feature type="compositionally biased region" description="Low complexity" evidence="1">
    <location>
        <begin position="277"/>
        <end position="306"/>
    </location>
</feature>
<keyword evidence="3" id="KW-1185">Reference proteome</keyword>
<feature type="compositionally biased region" description="Low complexity" evidence="1">
    <location>
        <begin position="84"/>
        <end position="105"/>
    </location>
</feature>